<dbReference type="InterPro" id="IPR023917">
    <property type="entry name" value="Bifunctiontional_GlmU_bac-type"/>
</dbReference>
<proteinExistence type="predicted"/>
<protein>
    <submittedName>
        <fullName evidence="3">Transferase</fullName>
    </submittedName>
</protein>
<dbReference type="Proteomes" id="UP000239711">
    <property type="component" value="Unassembled WGS sequence"/>
</dbReference>
<comment type="caution">
    <text evidence="3">The sequence shown here is derived from an EMBL/GenBank/DDBJ whole genome shotgun (WGS) entry which is preliminary data.</text>
</comment>
<dbReference type="InterPro" id="IPR050065">
    <property type="entry name" value="GlmU-like"/>
</dbReference>
<keyword evidence="1 3" id="KW-0808">Transferase</keyword>
<dbReference type="GO" id="GO:0016779">
    <property type="term" value="F:nucleotidyltransferase activity"/>
    <property type="evidence" value="ECO:0007669"/>
    <property type="project" value="UniProtKB-ARBA"/>
</dbReference>
<dbReference type="EMBL" id="PVBQ01000004">
    <property type="protein sequence ID" value="PRD48132.1"/>
    <property type="molecule type" value="Genomic_DNA"/>
</dbReference>
<organism evidence="3 4">
    <name type="scientific">Sphingobacterium haloxyli</name>
    <dbReference type="NCBI Taxonomy" id="2100533"/>
    <lineage>
        <taxon>Bacteria</taxon>
        <taxon>Pseudomonadati</taxon>
        <taxon>Bacteroidota</taxon>
        <taxon>Sphingobacteriia</taxon>
        <taxon>Sphingobacteriales</taxon>
        <taxon>Sphingobacteriaceae</taxon>
        <taxon>Sphingobacterium</taxon>
    </lineage>
</organism>
<dbReference type="OrthoDB" id="9784832at2"/>
<dbReference type="PANTHER" id="PTHR43584">
    <property type="entry name" value="NUCLEOTIDYL TRANSFERASE"/>
    <property type="match status" value="1"/>
</dbReference>
<dbReference type="Pfam" id="PF13562">
    <property type="entry name" value="NTP_transf_4"/>
    <property type="match status" value="1"/>
</dbReference>
<dbReference type="PANTHER" id="PTHR43584:SF8">
    <property type="entry name" value="N-ACETYLMURAMATE ALPHA-1-PHOSPHATE URIDYLYLTRANSFERASE"/>
    <property type="match status" value="1"/>
</dbReference>
<gene>
    <name evidence="3" type="ORF">C5745_06365</name>
</gene>
<dbReference type="Gene3D" id="2.160.10.10">
    <property type="entry name" value="Hexapeptide repeat proteins"/>
    <property type="match status" value="1"/>
</dbReference>
<dbReference type="RefSeq" id="WP_105716159.1">
    <property type="nucleotide sequence ID" value="NZ_PVBQ01000004.1"/>
</dbReference>
<dbReference type="SUPFAM" id="SSF51161">
    <property type="entry name" value="Trimeric LpxA-like enzymes"/>
    <property type="match status" value="1"/>
</dbReference>
<reference evidence="3 4" key="1">
    <citation type="submission" date="2018-02" db="EMBL/GenBank/DDBJ databases">
        <title>The draft genome of Sphingobacterium sp. 5JN-11.</title>
        <authorList>
            <person name="Liu L."/>
            <person name="Li L."/>
            <person name="Liang L."/>
            <person name="Zhang X."/>
            <person name="Wang T."/>
        </authorList>
    </citation>
    <scope>NUCLEOTIDE SEQUENCE [LARGE SCALE GENOMIC DNA]</scope>
    <source>
        <strain evidence="3 4">5JN-11</strain>
    </source>
</reference>
<dbReference type="AlphaFoldDB" id="A0A2S9J5S7"/>
<keyword evidence="4" id="KW-1185">Reference proteome</keyword>
<name>A0A2S9J5S7_9SPHI</name>
<evidence type="ECO:0000256" key="1">
    <source>
        <dbReference type="ARBA" id="ARBA00022679"/>
    </source>
</evidence>
<dbReference type="InterPro" id="IPR011004">
    <property type="entry name" value="Trimer_LpxA-like_sf"/>
</dbReference>
<dbReference type="NCBIfam" id="TIGR03991">
    <property type="entry name" value="alt_bact_glmU"/>
    <property type="match status" value="1"/>
</dbReference>
<keyword evidence="2" id="KW-0012">Acyltransferase</keyword>
<dbReference type="GO" id="GO:0016746">
    <property type="term" value="F:acyltransferase activity"/>
    <property type="evidence" value="ECO:0007669"/>
    <property type="project" value="UniProtKB-KW"/>
</dbReference>
<evidence type="ECO:0000256" key="2">
    <source>
        <dbReference type="ARBA" id="ARBA00023315"/>
    </source>
</evidence>
<sequence>MLLEVVLHDRAPWREHLLPMAFTRPVGAFRLGILTLQEKWQLVLGAPVSFYTAMYLQEKFPGPSSTATYLVIRGNLCPSTDLINVLAQLEQDCILEKDGDWIAYKVNKWLSQPEGSTLKVQNFEGEVHRIQFLEDIYLQNVRQIFFDFSLLTKDRTSETLHASNVVIGDNLFVGTNVRSFGCTFNTLDGPIYIADDALLEQGSHLKGPIAIGKGARVKMGACLYPNVSIGPKATVGGEVNNTVMWESSAKGHDGYLGCAVIGEGCNLGAGTSNSNLRNNWSTIKLYDYRLRDWRKTGHHKVGTFMGDFAMCGINSSITTGAVIGVGAQVSMSNIIPKFVREFSWITDQKQEAYVWNKFEQMLQARSATKREVLPEADLRILREVYRLTRESRI</sequence>
<accession>A0A2S9J5S7</accession>
<evidence type="ECO:0000313" key="3">
    <source>
        <dbReference type="EMBL" id="PRD48132.1"/>
    </source>
</evidence>
<evidence type="ECO:0000313" key="4">
    <source>
        <dbReference type="Proteomes" id="UP000239711"/>
    </source>
</evidence>